<dbReference type="OrthoDB" id="3797628at2759"/>
<name>A0A443NWU9_9MAGN</name>
<sequence length="244" mass="28147">MKKKKKKRLGVMVLFNGPLAHVHQIQPFPLIKCLKSKVHQLDGQNLLIKILFIVAPNKNGNLHTTSLSHHQSLSNSFNRHGNLYKPISSFRIKDTKLPPGFIEYCESWSTQELQRQFIEDLGIPSAWMHEALAIYFLYYGDLPKALEHFLDCFNWQRAHSIFVTSVAHSLFSSYKHSEIWRLATTMEEHSSEIADWDLGAGIYIDFYTIKSYLYGITGEPSLWTFGLRLGVTKFRRAKTFLGIV</sequence>
<organism evidence="1 2">
    <name type="scientific">Cinnamomum micranthum f. kanehirae</name>
    <dbReference type="NCBI Taxonomy" id="337451"/>
    <lineage>
        <taxon>Eukaryota</taxon>
        <taxon>Viridiplantae</taxon>
        <taxon>Streptophyta</taxon>
        <taxon>Embryophyta</taxon>
        <taxon>Tracheophyta</taxon>
        <taxon>Spermatophyta</taxon>
        <taxon>Magnoliopsida</taxon>
        <taxon>Magnoliidae</taxon>
        <taxon>Laurales</taxon>
        <taxon>Lauraceae</taxon>
        <taxon>Cinnamomum</taxon>
    </lineage>
</organism>
<protein>
    <submittedName>
        <fullName evidence="1">Nuclear pore complex protein NUP96</fullName>
    </submittedName>
</protein>
<gene>
    <name evidence="1" type="ORF">CKAN_01170600</name>
</gene>
<evidence type="ECO:0000313" key="2">
    <source>
        <dbReference type="Proteomes" id="UP000283530"/>
    </source>
</evidence>
<accession>A0A443NWU9</accession>
<keyword evidence="2" id="KW-1185">Reference proteome</keyword>
<dbReference type="STRING" id="337451.A0A443NWU9"/>
<evidence type="ECO:0000313" key="1">
    <source>
        <dbReference type="EMBL" id="RWR82966.1"/>
    </source>
</evidence>
<dbReference type="AlphaFoldDB" id="A0A443NWU9"/>
<dbReference type="Proteomes" id="UP000283530">
    <property type="component" value="Unassembled WGS sequence"/>
</dbReference>
<dbReference type="EMBL" id="QPKB01000004">
    <property type="protein sequence ID" value="RWR82966.1"/>
    <property type="molecule type" value="Genomic_DNA"/>
</dbReference>
<proteinExistence type="predicted"/>
<reference evidence="1 2" key="1">
    <citation type="journal article" date="2019" name="Nat. Plants">
        <title>Stout camphor tree genome fills gaps in understanding of flowering plant genome evolution.</title>
        <authorList>
            <person name="Chaw S.M."/>
            <person name="Liu Y.C."/>
            <person name="Wu Y.W."/>
            <person name="Wang H.Y."/>
            <person name="Lin C.I."/>
            <person name="Wu C.S."/>
            <person name="Ke H.M."/>
            <person name="Chang L.Y."/>
            <person name="Hsu C.Y."/>
            <person name="Yang H.T."/>
            <person name="Sudianto E."/>
            <person name="Hsu M.H."/>
            <person name="Wu K.P."/>
            <person name="Wang L.N."/>
            <person name="Leebens-Mack J.H."/>
            <person name="Tsai I.J."/>
        </authorList>
    </citation>
    <scope>NUCLEOTIDE SEQUENCE [LARGE SCALE GENOMIC DNA]</scope>
    <source>
        <strain evidence="2">cv. Chaw 1501</strain>
        <tissue evidence="1">Young leaves</tissue>
    </source>
</reference>
<comment type="caution">
    <text evidence="1">The sequence shown here is derived from an EMBL/GenBank/DDBJ whole genome shotgun (WGS) entry which is preliminary data.</text>
</comment>